<keyword evidence="2" id="KW-1185">Reference proteome</keyword>
<dbReference type="SFLD" id="SFLDS00003">
    <property type="entry name" value="Haloacid_Dehalogenase"/>
    <property type="match status" value="1"/>
</dbReference>
<evidence type="ECO:0000313" key="1">
    <source>
        <dbReference type="EMBL" id="WEG35238.1"/>
    </source>
</evidence>
<gene>
    <name evidence="1" type="ORF">PYS61_04720</name>
</gene>
<dbReference type="GO" id="GO:0016787">
    <property type="term" value="F:hydrolase activity"/>
    <property type="evidence" value="ECO:0007669"/>
    <property type="project" value="UniProtKB-KW"/>
</dbReference>
<dbReference type="InterPro" id="IPR050155">
    <property type="entry name" value="HAD-like_hydrolase_sf"/>
</dbReference>
<evidence type="ECO:0000313" key="2">
    <source>
        <dbReference type="Proteomes" id="UP001220478"/>
    </source>
</evidence>
<accession>A0ABY8C7B5</accession>
<keyword evidence="1" id="KW-0378">Hydrolase</keyword>
<dbReference type="SUPFAM" id="SSF56784">
    <property type="entry name" value="HAD-like"/>
    <property type="match status" value="1"/>
</dbReference>
<dbReference type="Proteomes" id="UP001220478">
    <property type="component" value="Chromosome"/>
</dbReference>
<dbReference type="Pfam" id="PF13419">
    <property type="entry name" value="HAD_2"/>
    <property type="match status" value="1"/>
</dbReference>
<dbReference type="NCBIfam" id="TIGR01549">
    <property type="entry name" value="HAD-SF-IA-v1"/>
    <property type="match status" value="1"/>
</dbReference>
<proteinExistence type="predicted"/>
<dbReference type="InterPro" id="IPR023214">
    <property type="entry name" value="HAD_sf"/>
</dbReference>
<dbReference type="EMBL" id="CP118868">
    <property type="protein sequence ID" value="WEG35238.1"/>
    <property type="molecule type" value="Genomic_DNA"/>
</dbReference>
<dbReference type="InterPro" id="IPR036412">
    <property type="entry name" value="HAD-like_sf"/>
</dbReference>
<dbReference type="InterPro" id="IPR041492">
    <property type="entry name" value="HAD_2"/>
</dbReference>
<dbReference type="SFLD" id="SFLDG01129">
    <property type="entry name" value="C1.5:_HAD__Beta-PGM__Phosphata"/>
    <property type="match status" value="1"/>
</dbReference>
<organism evidence="1 2">
    <name type="scientific">Amygdalobacter indicium</name>
    <dbReference type="NCBI Taxonomy" id="3029272"/>
    <lineage>
        <taxon>Bacteria</taxon>
        <taxon>Bacillati</taxon>
        <taxon>Bacillota</taxon>
        <taxon>Clostridia</taxon>
        <taxon>Eubacteriales</taxon>
        <taxon>Oscillospiraceae</taxon>
        <taxon>Amygdalobacter</taxon>
    </lineage>
</organism>
<dbReference type="Gene3D" id="1.10.150.240">
    <property type="entry name" value="Putative phosphatase, domain 2"/>
    <property type="match status" value="1"/>
</dbReference>
<dbReference type="RefSeq" id="WP_315571304.1">
    <property type="nucleotide sequence ID" value="NZ_CP118868.1"/>
</dbReference>
<reference evidence="1 2" key="1">
    <citation type="submission" date="2023-02" db="EMBL/GenBank/DDBJ databases">
        <title>Novel Oscillospiraceae bacterial genomes.</title>
        <authorList>
            <person name="Srinivasan S."/>
            <person name="Austin M.N."/>
            <person name="Fiedler T.L."/>
            <person name="Strenk S.M."/>
            <person name="Agnew K.J."/>
            <person name="Nagana Gowda G.A."/>
            <person name="Raftery D."/>
            <person name="Beamer M.A."/>
            <person name="Achilles S.L."/>
            <person name="Wiesenfeld H.C."/>
            <person name="Fredricks D.N."/>
            <person name="Hillier S.L."/>
        </authorList>
    </citation>
    <scope>NUCLEOTIDE SEQUENCE [LARGE SCALE GENOMIC DNA]</scope>
    <source>
        <strain evidence="1 2">CHIC02 1186E3-8</strain>
    </source>
</reference>
<protein>
    <submittedName>
        <fullName evidence="1">HAD-IA family hydrolase</fullName>
    </submittedName>
</protein>
<dbReference type="InterPro" id="IPR023198">
    <property type="entry name" value="PGP-like_dom2"/>
</dbReference>
<sequence length="205" mass="22840">MKYKHIVFDVDGTLVDSELKVLSTLRQAVIDMRGVDHPVEDLGWAMGMAPEPILTKLGYDNVEPIIRLWERYLIEYQEPPKFFDGIEQTIMQLHARGVNVGIGTSRIYAEYLADFEKLPLYSYLGTAVCGDMVQKRKPAPDILLCYMEKTGASAADILFVGDTLFDLQCAEAAGIDAALAGWGTKLPASTACAYYLKRPQELLEL</sequence>
<dbReference type="Gene3D" id="3.40.50.1000">
    <property type="entry name" value="HAD superfamily/HAD-like"/>
    <property type="match status" value="1"/>
</dbReference>
<name>A0ABY8C7B5_9FIRM</name>
<dbReference type="InterPro" id="IPR006439">
    <property type="entry name" value="HAD-SF_hydro_IA"/>
</dbReference>
<dbReference type="PANTHER" id="PTHR43434:SF26">
    <property type="entry name" value="PYROPHOSPHATASE PPAX"/>
    <property type="match status" value="1"/>
</dbReference>
<dbReference type="PANTHER" id="PTHR43434">
    <property type="entry name" value="PHOSPHOGLYCOLATE PHOSPHATASE"/>
    <property type="match status" value="1"/>
</dbReference>